<gene>
    <name evidence="9" type="ORF">POVCU1_029400</name>
    <name evidence="8" type="ORF">POVCU2_0031970</name>
</gene>
<comment type="subcellular location">
    <subcellularLocation>
        <location evidence="1">Cytoplasm</location>
    </subcellularLocation>
</comment>
<evidence type="ECO:0000313" key="8">
    <source>
        <dbReference type="EMBL" id="SBS85526.1"/>
    </source>
</evidence>
<dbReference type="InterPro" id="IPR002194">
    <property type="entry name" value="Chaperonin_TCP-1_CS"/>
</dbReference>
<dbReference type="Proteomes" id="UP000078546">
    <property type="component" value="Unassembled WGS sequence"/>
</dbReference>
<keyword evidence="5 7" id="KW-0067">ATP-binding</keyword>
<keyword evidence="6 7" id="KW-0143">Chaperone</keyword>
<dbReference type="FunFam" id="3.30.260.10:FF:000017">
    <property type="entry name" value="T-complex protein 1 subunit zeta"/>
    <property type="match status" value="1"/>
</dbReference>
<accession>A0A1A8VY56</accession>
<evidence type="ECO:0000256" key="4">
    <source>
        <dbReference type="ARBA" id="ARBA00022741"/>
    </source>
</evidence>
<dbReference type="InterPro" id="IPR002423">
    <property type="entry name" value="Cpn60/GroEL/TCP-1"/>
</dbReference>
<dbReference type="NCBIfam" id="TIGR02347">
    <property type="entry name" value="chap_CCT_zeta"/>
    <property type="match status" value="1"/>
</dbReference>
<dbReference type="GO" id="GO:0140662">
    <property type="term" value="F:ATP-dependent protein folding chaperone"/>
    <property type="evidence" value="ECO:0007669"/>
    <property type="project" value="InterPro"/>
</dbReference>
<dbReference type="GO" id="GO:0005737">
    <property type="term" value="C:cytoplasm"/>
    <property type="evidence" value="ECO:0007669"/>
    <property type="project" value="UniProtKB-SubCell"/>
</dbReference>
<evidence type="ECO:0000256" key="1">
    <source>
        <dbReference type="ARBA" id="ARBA00004496"/>
    </source>
</evidence>
<evidence type="ECO:0000313" key="10">
    <source>
        <dbReference type="Proteomes" id="UP000078546"/>
    </source>
</evidence>
<keyword evidence="4 7" id="KW-0547">Nucleotide-binding</keyword>
<protein>
    <submittedName>
        <fullName evidence="8">T-complex protein 1 subunit zeta, putative (CCT6)</fullName>
    </submittedName>
</protein>
<dbReference type="Gene3D" id="3.30.260.10">
    <property type="entry name" value="TCP-1-like chaperonin intermediate domain"/>
    <property type="match status" value="1"/>
</dbReference>
<dbReference type="GO" id="GO:0051082">
    <property type="term" value="F:unfolded protein binding"/>
    <property type="evidence" value="ECO:0007669"/>
    <property type="project" value="InterPro"/>
</dbReference>
<dbReference type="EMBL" id="FLQU01000427">
    <property type="protein sequence ID" value="SBS85526.1"/>
    <property type="molecule type" value="Genomic_DNA"/>
</dbReference>
<dbReference type="Gene3D" id="1.10.560.10">
    <property type="entry name" value="GroEL-like equatorial domain"/>
    <property type="match status" value="1"/>
</dbReference>
<dbReference type="PROSITE" id="PS00750">
    <property type="entry name" value="TCP1_1"/>
    <property type="match status" value="1"/>
</dbReference>
<dbReference type="EMBL" id="FLQV01000541">
    <property type="protein sequence ID" value="SBS95307.1"/>
    <property type="molecule type" value="Genomic_DNA"/>
</dbReference>
<reference evidence="8" key="2">
    <citation type="submission" date="2016-05" db="EMBL/GenBank/DDBJ databases">
        <authorList>
            <person name="Lavstsen T."/>
            <person name="Jespersen J.S."/>
        </authorList>
    </citation>
    <scope>NUCLEOTIDE SEQUENCE [LARGE SCALE GENOMIC DNA]</scope>
</reference>
<dbReference type="AlphaFoldDB" id="A0A1A8VY56"/>
<proteinExistence type="inferred from homology"/>
<dbReference type="Pfam" id="PF00118">
    <property type="entry name" value="Cpn60_TCP1"/>
    <property type="match status" value="1"/>
</dbReference>
<sequence length="651" mass="73514">MLKWHKHSGATSAVPPAHLLPPTSNTVACSAASSLENHGKMSIHVLNRKADSLRASSVLLTNINASKGMYEIIKSNLGPKGSYKMLVSASGGIKITKDGNVLLNEMMIQHPTATMLSRICSSIDETLGDGSSSNLIVATSLIYLSEKYILYESIHPRIITHGFDAVKNVLLHILEDMKIPINMDVNFNKEILYNVAKTCVRTKLPIPLADKLADDLVESIKIIYNPEKQIDLHMIEIMDVKRNMSINTKLVRGMVLDHGCRHPNMPNKLTKCFILVLNVSLEFEKSEVYSSFVYSNAEDRDKLVESERKFTDDKVKKIIELKKQLVEKKLKEENEMYNFAVFNQKGIDPLSLDLLAKENIMALRRIKRRNLERIVLCCGGNPCNNVYDLCEEDVGYAGLVYEICINDEKYTFIEEVINPKSCTIFIQAPNDYTIKQIKDAIRDGLRSIKNAIEDKCVISGAGSFEIMAYCKLKDEEKKIKGKQKFAFDIYANSLLNIPKVLLENSGLDIHQTLFNVIDKYNADRSEPLGVDLDTGEPIVAHLKGIYDNYCVKKQILSIATAISQQILLVDEIIRAGKSMGEEKRGKSTLSQRRKKQAELLAVTLCQFECYTFCVAEEVILYTNEPNFKQLGLNSERLMIEKRNFLYFLKKA</sequence>
<dbReference type="FunFam" id="3.50.7.10:FF:000004">
    <property type="entry name" value="T-complex protein 1 subunit zeta"/>
    <property type="match status" value="1"/>
</dbReference>
<dbReference type="SUPFAM" id="SSF52029">
    <property type="entry name" value="GroEL apical domain-like"/>
    <property type="match status" value="1"/>
</dbReference>
<dbReference type="GO" id="GO:0016887">
    <property type="term" value="F:ATP hydrolysis activity"/>
    <property type="evidence" value="ECO:0007669"/>
    <property type="project" value="InterPro"/>
</dbReference>
<dbReference type="InterPro" id="IPR027413">
    <property type="entry name" value="GROEL-like_equatorial_sf"/>
</dbReference>
<dbReference type="PANTHER" id="PTHR11353">
    <property type="entry name" value="CHAPERONIN"/>
    <property type="match status" value="1"/>
</dbReference>
<reference evidence="10 11" key="1">
    <citation type="submission" date="2016-05" db="EMBL/GenBank/DDBJ databases">
        <authorList>
            <person name="Naeem Raeece"/>
        </authorList>
    </citation>
    <scope>NUCLEOTIDE SEQUENCE [LARGE SCALE GENOMIC DNA]</scope>
</reference>
<dbReference type="InterPro" id="IPR017998">
    <property type="entry name" value="Chaperone_TCP-1"/>
</dbReference>
<evidence type="ECO:0000256" key="5">
    <source>
        <dbReference type="ARBA" id="ARBA00022840"/>
    </source>
</evidence>
<dbReference type="InterPro" id="IPR027410">
    <property type="entry name" value="TCP-1-like_intermed_sf"/>
</dbReference>
<evidence type="ECO:0000256" key="6">
    <source>
        <dbReference type="ARBA" id="ARBA00023186"/>
    </source>
</evidence>
<organism evidence="8 11">
    <name type="scientific">Plasmodium ovale curtisi</name>
    <dbReference type="NCBI Taxonomy" id="864141"/>
    <lineage>
        <taxon>Eukaryota</taxon>
        <taxon>Sar</taxon>
        <taxon>Alveolata</taxon>
        <taxon>Apicomplexa</taxon>
        <taxon>Aconoidasida</taxon>
        <taxon>Haemosporida</taxon>
        <taxon>Plasmodiidae</taxon>
        <taxon>Plasmodium</taxon>
        <taxon>Plasmodium (Plasmodium)</taxon>
    </lineage>
</organism>
<evidence type="ECO:0000256" key="3">
    <source>
        <dbReference type="ARBA" id="ARBA00022490"/>
    </source>
</evidence>
<comment type="similarity">
    <text evidence="2 7">Belongs to the TCP-1 chaperonin family.</text>
</comment>
<dbReference type="SUPFAM" id="SSF54849">
    <property type="entry name" value="GroEL-intermediate domain like"/>
    <property type="match status" value="1"/>
</dbReference>
<dbReference type="Gene3D" id="3.50.7.10">
    <property type="entry name" value="GroEL"/>
    <property type="match status" value="1"/>
</dbReference>
<name>A0A1A8VY56_PLAOA</name>
<evidence type="ECO:0000256" key="7">
    <source>
        <dbReference type="RuleBase" id="RU004187"/>
    </source>
</evidence>
<dbReference type="InterPro" id="IPR012722">
    <property type="entry name" value="Chap_CCT_zeta"/>
</dbReference>
<evidence type="ECO:0000313" key="9">
    <source>
        <dbReference type="EMBL" id="SBS95307.1"/>
    </source>
</evidence>
<dbReference type="CDD" id="cd03342">
    <property type="entry name" value="TCP1_zeta"/>
    <property type="match status" value="1"/>
</dbReference>
<evidence type="ECO:0000256" key="2">
    <source>
        <dbReference type="ARBA" id="ARBA00008020"/>
    </source>
</evidence>
<evidence type="ECO:0000313" key="11">
    <source>
        <dbReference type="Proteomes" id="UP000078560"/>
    </source>
</evidence>
<dbReference type="InterPro" id="IPR027409">
    <property type="entry name" value="GroEL-like_apical_dom_sf"/>
</dbReference>
<keyword evidence="3" id="KW-0963">Cytoplasm</keyword>
<dbReference type="SUPFAM" id="SSF48592">
    <property type="entry name" value="GroEL equatorial domain-like"/>
    <property type="match status" value="1"/>
</dbReference>
<dbReference type="GO" id="GO:0005524">
    <property type="term" value="F:ATP binding"/>
    <property type="evidence" value="ECO:0007669"/>
    <property type="project" value="UniProtKB-KW"/>
</dbReference>
<dbReference type="Proteomes" id="UP000078560">
    <property type="component" value="Unassembled WGS sequence"/>
</dbReference>
<dbReference type="PROSITE" id="PS00751">
    <property type="entry name" value="TCP1_2"/>
    <property type="match status" value="1"/>
</dbReference>
<dbReference type="PRINTS" id="PR00304">
    <property type="entry name" value="TCOMPLEXTCP1"/>
</dbReference>